<dbReference type="InterPro" id="IPR000719">
    <property type="entry name" value="Prot_kinase_dom"/>
</dbReference>
<gene>
    <name evidence="15" type="ORF">NTEN_LOCUS12834</name>
</gene>
<dbReference type="CDD" id="cd14226">
    <property type="entry name" value="PKc_DYRK1"/>
    <property type="match status" value="1"/>
</dbReference>
<evidence type="ECO:0000256" key="10">
    <source>
        <dbReference type="ARBA" id="ARBA00049003"/>
    </source>
</evidence>
<evidence type="ECO:0000256" key="2">
    <source>
        <dbReference type="ARBA" id="ARBA00008867"/>
    </source>
</evidence>
<reference evidence="15 16" key="1">
    <citation type="submission" date="2020-02" db="EMBL/GenBank/DDBJ databases">
        <authorList>
            <person name="Ferguson B K."/>
        </authorList>
    </citation>
    <scope>NUCLEOTIDE SEQUENCE [LARGE SCALE GENOMIC DNA]</scope>
</reference>
<keyword evidence="8 13" id="KW-0067">ATP-binding</keyword>
<dbReference type="GO" id="GO:0004712">
    <property type="term" value="F:protein serine/threonine/tyrosine kinase activity"/>
    <property type="evidence" value="ECO:0007669"/>
    <property type="project" value="UniProtKB-EC"/>
</dbReference>
<evidence type="ECO:0000313" key="15">
    <source>
        <dbReference type="EMBL" id="CAB0007561.1"/>
    </source>
</evidence>
<comment type="catalytic activity">
    <reaction evidence="10">
        <text>L-seryl-[protein] + ATP = O-phospho-L-seryl-[protein] + ADP + H(+)</text>
        <dbReference type="Rhea" id="RHEA:17989"/>
        <dbReference type="Rhea" id="RHEA-COMP:9863"/>
        <dbReference type="Rhea" id="RHEA-COMP:11604"/>
        <dbReference type="ChEBI" id="CHEBI:15378"/>
        <dbReference type="ChEBI" id="CHEBI:29999"/>
        <dbReference type="ChEBI" id="CHEBI:30616"/>
        <dbReference type="ChEBI" id="CHEBI:83421"/>
        <dbReference type="ChEBI" id="CHEBI:456216"/>
        <dbReference type="EC" id="2.7.12.1"/>
    </reaction>
</comment>
<dbReference type="InterPro" id="IPR044131">
    <property type="entry name" value="PKc_DYR1A/1B"/>
</dbReference>
<evidence type="ECO:0000256" key="7">
    <source>
        <dbReference type="ARBA" id="ARBA00022777"/>
    </source>
</evidence>
<dbReference type="FunFam" id="3.30.200.20:FF:000087">
    <property type="entry name" value="Dual specificity tyrosine-phosphorylation-regulated kinase 1A"/>
    <property type="match status" value="1"/>
</dbReference>
<dbReference type="FunFam" id="1.10.510.10:FF:000117">
    <property type="entry name" value="dual specificity tyrosine-phosphorylation-regulated kinase 1A isoform X1"/>
    <property type="match status" value="1"/>
</dbReference>
<dbReference type="InterPro" id="IPR017441">
    <property type="entry name" value="Protein_kinase_ATP_BS"/>
</dbReference>
<evidence type="ECO:0000313" key="16">
    <source>
        <dbReference type="Proteomes" id="UP000479000"/>
    </source>
</evidence>
<dbReference type="EMBL" id="CADCXU010019143">
    <property type="protein sequence ID" value="CAB0007561.1"/>
    <property type="molecule type" value="Genomic_DNA"/>
</dbReference>
<feature type="binding site" evidence="13">
    <location>
        <position position="172"/>
    </location>
    <ligand>
        <name>ATP</name>
        <dbReference type="ChEBI" id="CHEBI:30616"/>
    </ligand>
</feature>
<dbReference type="GO" id="GO:0005524">
    <property type="term" value="F:ATP binding"/>
    <property type="evidence" value="ECO:0007669"/>
    <property type="project" value="UniProtKB-UniRule"/>
</dbReference>
<evidence type="ECO:0000256" key="3">
    <source>
        <dbReference type="ARBA" id="ARBA00013203"/>
    </source>
</evidence>
<dbReference type="PROSITE" id="PS50011">
    <property type="entry name" value="PROTEIN_KINASE_DOM"/>
    <property type="match status" value="1"/>
</dbReference>
<evidence type="ECO:0000256" key="1">
    <source>
        <dbReference type="ARBA" id="ARBA00004123"/>
    </source>
</evidence>
<comment type="subcellular location">
    <subcellularLocation>
        <location evidence="1">Nucleus</location>
    </subcellularLocation>
</comment>
<dbReference type="PROSITE" id="PS00107">
    <property type="entry name" value="PROTEIN_KINASE_ATP"/>
    <property type="match status" value="1"/>
</dbReference>
<evidence type="ECO:0000256" key="12">
    <source>
        <dbReference type="ARBA" id="ARBA00051680"/>
    </source>
</evidence>
<sequence length="561" mass="63256">MEVLCVIHAPLVQYFTTPPYSGILHILLTGVSDVGGPLYGRLVAQEQLDSAGAAGVDMEAMQARIPTHFRDASTAPLRKLSVDLIKTYKHINEVYYAKKKRRAQGTQAENSSHKKERKLYNDGYDDENHDYIIKNGEKFLDRYQIDSLIGKGSFGQVVKAFDHEEVCHVAIKIIKNKKPFLNQAQIEVMLLEMMNKADVDNKYYIVRLKRHFMWRNHLCLVFELLSYNLYDLLRNTNFRGVSLNLTRKFALQLCTALLFLASPELSIIHCDLKPENILLCNPKRSAIKIVDFGSSCQLGQRIYQYIQSRFYRSPEVLLGIPYDLAIDMWSLGCILVEMHTGEPLFSGANEVDQMTKIVEVLGMPPKHLLDKGRKTQKYFDLLPNDTYVLYKQQKETKKYRAPGTRRLHDILGVESGGPGGRRLGEPGHSVSDYLKFKDLILRMLDFDPKTRITPYYALQHNFFRRTADEGTNTSAGVSSTPSPAVQPIAEAGPSNQPAISVRLVDSIIESSWPAFGCVAHNPAQISCLAGAICLCGFHLIVCLIRFPSPMTCILADTVVIH</sequence>
<dbReference type="Gene3D" id="3.30.200.20">
    <property type="entry name" value="Phosphorylase Kinase, domain 1"/>
    <property type="match status" value="1"/>
</dbReference>
<feature type="domain" description="Protein kinase" evidence="14">
    <location>
        <begin position="143"/>
        <end position="463"/>
    </location>
</feature>
<dbReference type="OrthoDB" id="9332038at2759"/>
<evidence type="ECO:0000256" key="8">
    <source>
        <dbReference type="ARBA" id="ARBA00022840"/>
    </source>
</evidence>
<keyword evidence="5" id="KW-0808">Transferase</keyword>
<dbReference type="Gene3D" id="1.10.510.10">
    <property type="entry name" value="Transferase(Phosphotransferase) domain 1"/>
    <property type="match status" value="1"/>
</dbReference>
<dbReference type="PANTHER" id="PTHR24058">
    <property type="entry name" value="DUAL SPECIFICITY PROTEIN KINASE"/>
    <property type="match status" value="1"/>
</dbReference>
<dbReference type="InterPro" id="IPR011009">
    <property type="entry name" value="Kinase-like_dom_sf"/>
</dbReference>
<comment type="similarity">
    <text evidence="2">Belongs to the protein kinase superfamily. CMGC Ser/Thr protein kinase family. MNB/DYRK subfamily.</text>
</comment>
<dbReference type="SMART" id="SM00220">
    <property type="entry name" value="S_TKc"/>
    <property type="match status" value="1"/>
</dbReference>
<organism evidence="15 16">
    <name type="scientific">Nesidiocoris tenuis</name>
    <dbReference type="NCBI Taxonomy" id="355587"/>
    <lineage>
        <taxon>Eukaryota</taxon>
        <taxon>Metazoa</taxon>
        <taxon>Ecdysozoa</taxon>
        <taxon>Arthropoda</taxon>
        <taxon>Hexapoda</taxon>
        <taxon>Insecta</taxon>
        <taxon>Pterygota</taxon>
        <taxon>Neoptera</taxon>
        <taxon>Paraneoptera</taxon>
        <taxon>Hemiptera</taxon>
        <taxon>Heteroptera</taxon>
        <taxon>Panheteroptera</taxon>
        <taxon>Cimicomorpha</taxon>
        <taxon>Miridae</taxon>
        <taxon>Dicyphina</taxon>
        <taxon>Nesidiocoris</taxon>
    </lineage>
</organism>
<comment type="catalytic activity">
    <reaction evidence="12">
        <text>L-tyrosyl-[protein] + ATP = O-phospho-L-tyrosyl-[protein] + ADP + H(+)</text>
        <dbReference type="Rhea" id="RHEA:10596"/>
        <dbReference type="Rhea" id="RHEA-COMP:10136"/>
        <dbReference type="Rhea" id="RHEA-COMP:20101"/>
        <dbReference type="ChEBI" id="CHEBI:15378"/>
        <dbReference type="ChEBI" id="CHEBI:30616"/>
        <dbReference type="ChEBI" id="CHEBI:46858"/>
        <dbReference type="ChEBI" id="CHEBI:61978"/>
        <dbReference type="ChEBI" id="CHEBI:456216"/>
        <dbReference type="EC" id="2.7.12.1"/>
    </reaction>
</comment>
<evidence type="ECO:0000259" key="14">
    <source>
        <dbReference type="PROSITE" id="PS50011"/>
    </source>
</evidence>
<evidence type="ECO:0000256" key="5">
    <source>
        <dbReference type="ARBA" id="ARBA00022679"/>
    </source>
</evidence>
<evidence type="ECO:0000256" key="11">
    <source>
        <dbReference type="ARBA" id="ARBA00049308"/>
    </source>
</evidence>
<keyword evidence="9" id="KW-0539">Nucleus</keyword>
<dbReference type="Proteomes" id="UP000479000">
    <property type="component" value="Unassembled WGS sequence"/>
</dbReference>
<dbReference type="PANTHER" id="PTHR24058:SF28">
    <property type="entry name" value="SERINE_THREONINE-PROTEIN KINASE MINIBRAIN"/>
    <property type="match status" value="1"/>
</dbReference>
<evidence type="ECO:0000256" key="6">
    <source>
        <dbReference type="ARBA" id="ARBA00022741"/>
    </source>
</evidence>
<protein>
    <recommendedName>
        <fullName evidence="3">dual-specificity kinase</fullName>
        <ecNumber evidence="3">2.7.12.1</ecNumber>
    </recommendedName>
</protein>
<proteinExistence type="inferred from homology"/>
<dbReference type="InterPro" id="IPR050494">
    <property type="entry name" value="Ser_Thr_dual-spec_kinase"/>
</dbReference>
<evidence type="ECO:0000256" key="9">
    <source>
        <dbReference type="ARBA" id="ARBA00023242"/>
    </source>
</evidence>
<evidence type="ECO:0000256" key="13">
    <source>
        <dbReference type="PROSITE-ProRule" id="PRU10141"/>
    </source>
</evidence>
<dbReference type="PROSITE" id="PS00108">
    <property type="entry name" value="PROTEIN_KINASE_ST"/>
    <property type="match status" value="1"/>
</dbReference>
<evidence type="ECO:0000256" key="4">
    <source>
        <dbReference type="ARBA" id="ARBA00022527"/>
    </source>
</evidence>
<dbReference type="AlphaFoldDB" id="A0A6H5GT09"/>
<keyword evidence="6 13" id="KW-0547">Nucleotide-binding</keyword>
<dbReference type="InterPro" id="IPR008271">
    <property type="entry name" value="Ser/Thr_kinase_AS"/>
</dbReference>
<comment type="catalytic activity">
    <reaction evidence="11">
        <text>L-threonyl-[protein] + ATP = O-phospho-L-threonyl-[protein] + ADP + H(+)</text>
        <dbReference type="Rhea" id="RHEA:46608"/>
        <dbReference type="Rhea" id="RHEA-COMP:11060"/>
        <dbReference type="Rhea" id="RHEA-COMP:11605"/>
        <dbReference type="ChEBI" id="CHEBI:15378"/>
        <dbReference type="ChEBI" id="CHEBI:30013"/>
        <dbReference type="ChEBI" id="CHEBI:30616"/>
        <dbReference type="ChEBI" id="CHEBI:61977"/>
        <dbReference type="ChEBI" id="CHEBI:456216"/>
        <dbReference type="EC" id="2.7.12.1"/>
    </reaction>
</comment>
<dbReference type="GO" id="GO:0005634">
    <property type="term" value="C:nucleus"/>
    <property type="evidence" value="ECO:0007669"/>
    <property type="project" value="UniProtKB-SubCell"/>
</dbReference>
<dbReference type="Pfam" id="PF00069">
    <property type="entry name" value="Pkinase"/>
    <property type="match status" value="1"/>
</dbReference>
<dbReference type="GO" id="GO:0004674">
    <property type="term" value="F:protein serine/threonine kinase activity"/>
    <property type="evidence" value="ECO:0007669"/>
    <property type="project" value="UniProtKB-KW"/>
</dbReference>
<keyword evidence="4" id="KW-0723">Serine/threonine-protein kinase</keyword>
<name>A0A6H5GT09_9HEMI</name>
<dbReference type="EC" id="2.7.12.1" evidence="3"/>
<dbReference type="SUPFAM" id="SSF56112">
    <property type="entry name" value="Protein kinase-like (PK-like)"/>
    <property type="match status" value="1"/>
</dbReference>
<accession>A0A6H5GT09</accession>
<keyword evidence="7" id="KW-0418">Kinase</keyword>
<keyword evidence="16" id="KW-1185">Reference proteome</keyword>